<organism evidence="2 3">
    <name type="scientific">Streptomyces gardneri</name>
    <dbReference type="NCBI Taxonomy" id="66892"/>
    <lineage>
        <taxon>Bacteria</taxon>
        <taxon>Bacillati</taxon>
        <taxon>Actinomycetota</taxon>
        <taxon>Actinomycetes</taxon>
        <taxon>Kitasatosporales</taxon>
        <taxon>Streptomycetaceae</taxon>
        <taxon>Streptomyces</taxon>
    </lineage>
</organism>
<name>A0A4Y3RIA4_9ACTN</name>
<accession>A0A4Y3RIA4</accession>
<reference evidence="2 3" key="1">
    <citation type="submission" date="2019-06" db="EMBL/GenBank/DDBJ databases">
        <title>Whole genome shotgun sequence of Streptomyces gardneri NBRC 12865.</title>
        <authorList>
            <person name="Hosoyama A."/>
            <person name="Uohara A."/>
            <person name="Ohji S."/>
            <person name="Ichikawa N."/>
        </authorList>
    </citation>
    <scope>NUCLEOTIDE SEQUENCE [LARGE SCALE GENOMIC DNA]</scope>
    <source>
        <strain evidence="2 3">NBRC 12865</strain>
    </source>
</reference>
<protein>
    <submittedName>
        <fullName evidence="2">Uncharacterized protein</fullName>
    </submittedName>
</protein>
<dbReference type="AlphaFoldDB" id="A0A4Y3RIA4"/>
<gene>
    <name evidence="2" type="ORF">SGA01_27190</name>
</gene>
<dbReference type="EMBL" id="BJMN01000015">
    <property type="protein sequence ID" value="GEB57114.1"/>
    <property type="molecule type" value="Genomic_DNA"/>
</dbReference>
<dbReference type="Proteomes" id="UP000315226">
    <property type="component" value="Unassembled WGS sequence"/>
</dbReference>
<proteinExistence type="predicted"/>
<comment type="caution">
    <text evidence="2">The sequence shown here is derived from an EMBL/GenBank/DDBJ whole genome shotgun (WGS) entry which is preliminary data.</text>
</comment>
<feature type="region of interest" description="Disordered" evidence="1">
    <location>
        <begin position="1"/>
        <end position="49"/>
    </location>
</feature>
<keyword evidence="3" id="KW-1185">Reference proteome</keyword>
<evidence type="ECO:0000256" key="1">
    <source>
        <dbReference type="SAM" id="MobiDB-lite"/>
    </source>
</evidence>
<feature type="compositionally biased region" description="Low complexity" evidence="1">
    <location>
        <begin position="1"/>
        <end position="12"/>
    </location>
</feature>
<sequence length="62" mass="6171">MACRPGFRAAAADGREAGAARPSGHEGGADSVDRAGGAGLPRAVTLPPGPAWVHLKRARVGL</sequence>
<feature type="compositionally biased region" description="Basic and acidic residues" evidence="1">
    <location>
        <begin position="13"/>
        <end position="33"/>
    </location>
</feature>
<evidence type="ECO:0000313" key="2">
    <source>
        <dbReference type="EMBL" id="GEB57114.1"/>
    </source>
</evidence>
<evidence type="ECO:0000313" key="3">
    <source>
        <dbReference type="Proteomes" id="UP000315226"/>
    </source>
</evidence>